<dbReference type="Proteomes" id="UP000192638">
    <property type="component" value="Unassembled WGS sequence"/>
</dbReference>
<sequence>MGNNEITMVIAMENEEDTATSLNYDIPENVNNNIIRIAFADINSLRRKITNIKLAKVEREGKDVTKYFTLEQNGFAFLLSFDKKIVQKTVEDDGIQFNVTLREKL</sequence>
<comment type="caution">
    <text evidence="1">The sequence shown here is derived from an EMBL/GenBank/DDBJ whole genome shotgun (WGS) entry which is preliminary data.</text>
</comment>
<organism evidence="1 2">
    <name type="scientific">Ligilactobacillus salivarius</name>
    <dbReference type="NCBI Taxonomy" id="1624"/>
    <lineage>
        <taxon>Bacteria</taxon>
        <taxon>Bacillati</taxon>
        <taxon>Bacillota</taxon>
        <taxon>Bacilli</taxon>
        <taxon>Lactobacillales</taxon>
        <taxon>Lactobacillaceae</taxon>
        <taxon>Ligilactobacillus</taxon>
    </lineage>
</organism>
<protein>
    <submittedName>
        <fullName evidence="1">Uncharacterized protein</fullName>
    </submittedName>
</protein>
<evidence type="ECO:0000313" key="2">
    <source>
        <dbReference type="Proteomes" id="UP000192638"/>
    </source>
</evidence>
<gene>
    <name evidence="1" type="ORF">B6U60_10390</name>
</gene>
<accession>A0A1V9QLJ6</accession>
<dbReference type="EMBL" id="NBEB01000150">
    <property type="protein sequence ID" value="OQQ79129.1"/>
    <property type="molecule type" value="Genomic_DNA"/>
</dbReference>
<reference evidence="1 2" key="1">
    <citation type="submission" date="2017-03" db="EMBL/GenBank/DDBJ databases">
        <title>Phylogenomics and comparative genomics of Lactobacillus salivarius, a mammalian gut commensal.</title>
        <authorList>
            <person name="Harris H.M."/>
        </authorList>
    </citation>
    <scope>NUCLEOTIDE SEQUENCE [LARGE SCALE GENOMIC DNA]</scope>
    <source>
        <strain evidence="1 2">LMG 14477</strain>
    </source>
</reference>
<evidence type="ECO:0000313" key="1">
    <source>
        <dbReference type="EMBL" id="OQQ79129.1"/>
    </source>
</evidence>
<dbReference type="AlphaFoldDB" id="A0A1V9QLJ6"/>
<name>A0A1V9QLJ6_9LACO</name>
<dbReference type="RefSeq" id="WP_081531172.1">
    <property type="nucleotide sequence ID" value="NZ_JADYUB010000002.1"/>
</dbReference>
<proteinExistence type="predicted"/>